<accession>A0A3S5B148</accession>
<evidence type="ECO:0000313" key="3">
    <source>
        <dbReference type="Proteomes" id="UP000784294"/>
    </source>
</evidence>
<dbReference type="AlphaFoldDB" id="A0A3S5B148"/>
<evidence type="ECO:0000313" key="2">
    <source>
        <dbReference type="EMBL" id="VEL30600.1"/>
    </source>
</evidence>
<sequence>MVLFGLIDTRFSKTPTGIPTQQDVFGMRERILQLESSLNMQEAENSRLSAWAAQLSSEQRRFGLLNEESEGDDKVIETLDKPIQSGVAAVSSDKFKEELELSQANLAHLQEKISAAEDERDRLRDELSHARRSVLDAEAAATAAIASANQENERVRTRLEAAVRKVEVEWRERVAQLETEYQAAMQEQKAEQDELYAQAQAYYERMQTMQVRK</sequence>
<dbReference type="EMBL" id="CAAALY010113576">
    <property type="protein sequence ID" value="VEL30600.1"/>
    <property type="molecule type" value="Genomic_DNA"/>
</dbReference>
<evidence type="ECO:0000256" key="1">
    <source>
        <dbReference type="SAM" id="Coils"/>
    </source>
</evidence>
<dbReference type="Proteomes" id="UP000784294">
    <property type="component" value="Unassembled WGS sequence"/>
</dbReference>
<comment type="caution">
    <text evidence="2">The sequence shown here is derived from an EMBL/GenBank/DDBJ whole genome shotgun (WGS) entry which is preliminary data.</text>
</comment>
<organism evidence="2 3">
    <name type="scientific">Protopolystoma xenopodis</name>
    <dbReference type="NCBI Taxonomy" id="117903"/>
    <lineage>
        <taxon>Eukaryota</taxon>
        <taxon>Metazoa</taxon>
        <taxon>Spiralia</taxon>
        <taxon>Lophotrochozoa</taxon>
        <taxon>Platyhelminthes</taxon>
        <taxon>Monogenea</taxon>
        <taxon>Polyopisthocotylea</taxon>
        <taxon>Polystomatidea</taxon>
        <taxon>Polystomatidae</taxon>
        <taxon>Protopolystoma</taxon>
    </lineage>
</organism>
<proteinExistence type="predicted"/>
<protein>
    <submittedName>
        <fullName evidence="2">Uncharacterized protein</fullName>
    </submittedName>
</protein>
<keyword evidence="1" id="KW-0175">Coiled coil</keyword>
<gene>
    <name evidence="2" type="ORF">PXEA_LOCUS24040</name>
</gene>
<feature type="coiled-coil region" evidence="1">
    <location>
        <begin position="92"/>
        <end position="205"/>
    </location>
</feature>
<keyword evidence="3" id="KW-1185">Reference proteome</keyword>
<name>A0A3S5B148_9PLAT</name>
<reference evidence="2" key="1">
    <citation type="submission" date="2018-11" db="EMBL/GenBank/DDBJ databases">
        <authorList>
            <consortium name="Pathogen Informatics"/>
        </authorList>
    </citation>
    <scope>NUCLEOTIDE SEQUENCE</scope>
</reference>